<evidence type="ECO:0000313" key="1">
    <source>
        <dbReference type="EMBL" id="EFG55474.1"/>
    </source>
</evidence>
<protein>
    <submittedName>
        <fullName evidence="1">Uncharacterized protein</fullName>
    </submittedName>
</protein>
<sequence length="79" mass="9046">MPSCETFKTTFDEYTAPDDMAKFLQEDYETDKLLAEINNLNSHFFFLMVARSGGLLKSKRRGCANRTGQTDFILAKKLD</sequence>
<gene>
    <name evidence="1" type="ORF">HMPREF0493_0869</name>
</gene>
<proteinExistence type="predicted"/>
<dbReference type="Proteomes" id="UP000004069">
    <property type="component" value="Unassembled WGS sequence"/>
</dbReference>
<name>D4YTK8_9LACO</name>
<dbReference type="EMBL" id="ADNY01000031">
    <property type="protein sequence ID" value="EFG55474.1"/>
    <property type="molecule type" value="Genomic_DNA"/>
</dbReference>
<accession>D4YTK8</accession>
<keyword evidence="2" id="KW-1185">Reference proteome</keyword>
<dbReference type="AlphaFoldDB" id="D4YTK8"/>
<comment type="caution">
    <text evidence="1">The sequence shown here is derived from an EMBL/GenBank/DDBJ whole genome shotgun (WGS) entry which is preliminary data.</text>
</comment>
<evidence type="ECO:0000313" key="2">
    <source>
        <dbReference type="Proteomes" id="UP000004069"/>
    </source>
</evidence>
<organism evidence="1 2">
    <name type="scientific">Lactobacillus amylolyticus DSM 11664</name>
    <dbReference type="NCBI Taxonomy" id="585524"/>
    <lineage>
        <taxon>Bacteria</taxon>
        <taxon>Bacillati</taxon>
        <taxon>Bacillota</taxon>
        <taxon>Bacilli</taxon>
        <taxon>Lactobacillales</taxon>
        <taxon>Lactobacillaceae</taxon>
        <taxon>Lactobacillus</taxon>
    </lineage>
</organism>
<reference evidence="1 2" key="1">
    <citation type="submission" date="2010-04" db="EMBL/GenBank/DDBJ databases">
        <authorList>
            <person name="Muzny D."/>
            <person name="Qin X."/>
            <person name="Deng J."/>
            <person name="Jiang H."/>
            <person name="Liu Y."/>
            <person name="Qu J."/>
            <person name="Song X.-Z."/>
            <person name="Zhang L."/>
            <person name="Thornton R."/>
            <person name="Coyle M."/>
            <person name="Francisco L."/>
            <person name="Jackson L."/>
            <person name="Javaid M."/>
            <person name="Korchina V."/>
            <person name="Kovar C."/>
            <person name="Mata R."/>
            <person name="Mathew T."/>
            <person name="Ngo R."/>
            <person name="Nguyen L."/>
            <person name="Nguyen N."/>
            <person name="Okwuonu G."/>
            <person name="Ongeri F."/>
            <person name="Pham C."/>
            <person name="Simmons D."/>
            <person name="Wilczek-Boney K."/>
            <person name="Hale W."/>
            <person name="Jakkamsetti A."/>
            <person name="Pham P."/>
            <person name="Ruth R."/>
            <person name="San Lucas F."/>
            <person name="Warren J."/>
            <person name="Zhang J."/>
            <person name="Zhao Z."/>
            <person name="Zhou C."/>
            <person name="Zhu D."/>
            <person name="Lee S."/>
            <person name="Bess C."/>
            <person name="Blankenburg K."/>
            <person name="Forbes L."/>
            <person name="Fu Q."/>
            <person name="Gubbala S."/>
            <person name="Hirani K."/>
            <person name="Jayaseelan J.C."/>
            <person name="Lara F."/>
            <person name="Munidasa M."/>
            <person name="Palculict T."/>
            <person name="Patil S."/>
            <person name="Pu L.-L."/>
            <person name="Saada N."/>
            <person name="Tang L."/>
            <person name="Weissenberger G."/>
            <person name="Zhu Y."/>
            <person name="Hemphill L."/>
            <person name="Shang Y."/>
            <person name="Youmans B."/>
            <person name="Ayvaz T."/>
            <person name="Ross M."/>
            <person name="Santibanez J."/>
            <person name="Aqrawi P."/>
            <person name="Gross S."/>
            <person name="Joshi V."/>
            <person name="Fowler G."/>
            <person name="Nazareth L."/>
            <person name="Reid J."/>
            <person name="Worley K."/>
            <person name="Petrosino J."/>
            <person name="Highlander S."/>
            <person name="Gibbs R."/>
        </authorList>
    </citation>
    <scope>NUCLEOTIDE SEQUENCE [LARGE SCALE GENOMIC DNA]</scope>
    <source>
        <strain evidence="1 2">DSM 11664</strain>
    </source>
</reference>